<comment type="caution">
    <text evidence="2">The sequence shown here is derived from an EMBL/GenBank/DDBJ whole genome shotgun (WGS) entry which is preliminary data.</text>
</comment>
<proteinExistence type="predicted"/>
<evidence type="ECO:0000313" key="3">
    <source>
        <dbReference type="Proteomes" id="UP000241639"/>
    </source>
</evidence>
<dbReference type="Proteomes" id="UP000241639">
    <property type="component" value="Unassembled WGS sequence"/>
</dbReference>
<keyword evidence="1" id="KW-0472">Membrane</keyword>
<feature type="transmembrane region" description="Helical" evidence="1">
    <location>
        <begin position="20"/>
        <end position="41"/>
    </location>
</feature>
<organism evidence="2 3">
    <name type="scientific">Desmospora activa DSM 45169</name>
    <dbReference type="NCBI Taxonomy" id="1121389"/>
    <lineage>
        <taxon>Bacteria</taxon>
        <taxon>Bacillati</taxon>
        <taxon>Bacillota</taxon>
        <taxon>Bacilli</taxon>
        <taxon>Bacillales</taxon>
        <taxon>Thermoactinomycetaceae</taxon>
        <taxon>Desmospora</taxon>
    </lineage>
</organism>
<keyword evidence="1" id="KW-0812">Transmembrane</keyword>
<feature type="transmembrane region" description="Helical" evidence="1">
    <location>
        <begin position="88"/>
        <end position="112"/>
    </location>
</feature>
<dbReference type="RefSeq" id="WP_107725227.1">
    <property type="nucleotide sequence ID" value="NZ_PZZP01000001.1"/>
</dbReference>
<dbReference type="AlphaFoldDB" id="A0A2T4Z967"/>
<feature type="transmembrane region" description="Helical" evidence="1">
    <location>
        <begin position="53"/>
        <end position="76"/>
    </location>
</feature>
<evidence type="ECO:0000256" key="1">
    <source>
        <dbReference type="SAM" id="Phobius"/>
    </source>
</evidence>
<name>A0A2T4Z967_9BACL</name>
<protein>
    <submittedName>
        <fullName evidence="2">Uncharacterized protein</fullName>
    </submittedName>
</protein>
<keyword evidence="3" id="KW-1185">Reference proteome</keyword>
<accession>A0A2T4Z967</accession>
<sequence length="113" mass="12384">MLDQMVKSQRAKKGFRITAVILGIFGILAAILILLMVASIFLYDSGQGQPHFFIVTIFLPLILTVGVTSSLVGVLCNRKNILSWAGTIINGLFGFAFFALIYGGPIIFRLIYD</sequence>
<evidence type="ECO:0000313" key="2">
    <source>
        <dbReference type="EMBL" id="PTM58415.1"/>
    </source>
</evidence>
<reference evidence="2 3" key="1">
    <citation type="submission" date="2018-04" db="EMBL/GenBank/DDBJ databases">
        <title>Genomic Encyclopedia of Archaeal and Bacterial Type Strains, Phase II (KMG-II): from individual species to whole genera.</title>
        <authorList>
            <person name="Goeker M."/>
        </authorList>
    </citation>
    <scope>NUCLEOTIDE SEQUENCE [LARGE SCALE GENOMIC DNA]</scope>
    <source>
        <strain evidence="2 3">DSM 45169</strain>
    </source>
</reference>
<keyword evidence="1" id="KW-1133">Transmembrane helix</keyword>
<dbReference type="EMBL" id="PZZP01000001">
    <property type="protein sequence ID" value="PTM58415.1"/>
    <property type="molecule type" value="Genomic_DNA"/>
</dbReference>
<gene>
    <name evidence="2" type="ORF">C8J48_0998</name>
</gene>